<dbReference type="AlphaFoldDB" id="A0A418WNI5"/>
<organism evidence="5 6">
    <name type="scientific">Sphingomonas cavernae</name>
    <dbReference type="NCBI Taxonomy" id="2320861"/>
    <lineage>
        <taxon>Bacteria</taxon>
        <taxon>Pseudomonadati</taxon>
        <taxon>Pseudomonadota</taxon>
        <taxon>Alphaproteobacteria</taxon>
        <taxon>Sphingomonadales</taxon>
        <taxon>Sphingomonadaceae</taxon>
        <taxon>Sphingomonas</taxon>
    </lineage>
</organism>
<dbReference type="InterPro" id="IPR014710">
    <property type="entry name" value="RmlC-like_jellyroll"/>
</dbReference>
<evidence type="ECO:0000259" key="4">
    <source>
        <dbReference type="PROSITE" id="PS51063"/>
    </source>
</evidence>
<evidence type="ECO:0000256" key="2">
    <source>
        <dbReference type="ARBA" id="ARBA00023125"/>
    </source>
</evidence>
<proteinExistence type="predicted"/>
<gene>
    <name evidence="5" type="ORF">D3876_12740</name>
</gene>
<dbReference type="Pfam" id="PF13545">
    <property type="entry name" value="HTH_Crp_2"/>
    <property type="match status" value="1"/>
</dbReference>
<evidence type="ECO:0000256" key="1">
    <source>
        <dbReference type="ARBA" id="ARBA00023015"/>
    </source>
</evidence>
<dbReference type="SMART" id="SM00419">
    <property type="entry name" value="HTH_CRP"/>
    <property type="match status" value="1"/>
</dbReference>
<keyword evidence="2" id="KW-0238">DNA-binding</keyword>
<protein>
    <submittedName>
        <fullName evidence="5">Crp/Fnr family transcriptional regulator</fullName>
    </submittedName>
</protein>
<evidence type="ECO:0000313" key="6">
    <source>
        <dbReference type="Proteomes" id="UP000286100"/>
    </source>
</evidence>
<dbReference type="InterPro" id="IPR018490">
    <property type="entry name" value="cNMP-bd_dom_sf"/>
</dbReference>
<dbReference type="InterPro" id="IPR000595">
    <property type="entry name" value="cNMP-bd_dom"/>
</dbReference>
<dbReference type="CDD" id="cd00038">
    <property type="entry name" value="CAP_ED"/>
    <property type="match status" value="1"/>
</dbReference>
<dbReference type="PROSITE" id="PS51063">
    <property type="entry name" value="HTH_CRP_2"/>
    <property type="match status" value="1"/>
</dbReference>
<reference evidence="5 6" key="1">
    <citation type="submission" date="2018-09" db="EMBL/GenBank/DDBJ databases">
        <authorList>
            <person name="Zhu H."/>
        </authorList>
    </citation>
    <scope>NUCLEOTIDE SEQUENCE [LARGE SCALE GENOMIC DNA]</scope>
    <source>
        <strain evidence="5 6">K2R01-6</strain>
    </source>
</reference>
<evidence type="ECO:0000313" key="5">
    <source>
        <dbReference type="EMBL" id="RJF91568.1"/>
    </source>
</evidence>
<dbReference type="Gene3D" id="2.60.120.10">
    <property type="entry name" value="Jelly Rolls"/>
    <property type="match status" value="1"/>
</dbReference>
<dbReference type="Proteomes" id="UP000286100">
    <property type="component" value="Unassembled WGS sequence"/>
</dbReference>
<keyword evidence="1" id="KW-0805">Transcription regulation</keyword>
<dbReference type="GO" id="GO:0003677">
    <property type="term" value="F:DNA binding"/>
    <property type="evidence" value="ECO:0007669"/>
    <property type="project" value="UniProtKB-KW"/>
</dbReference>
<accession>A0A418WNI5</accession>
<name>A0A418WNI5_9SPHN</name>
<comment type="caution">
    <text evidence="5">The sequence shown here is derived from an EMBL/GenBank/DDBJ whole genome shotgun (WGS) entry which is preliminary data.</text>
</comment>
<dbReference type="OrthoDB" id="6155297at2"/>
<feature type="domain" description="HTH crp-type" evidence="4">
    <location>
        <begin position="144"/>
        <end position="218"/>
    </location>
</feature>
<dbReference type="Gene3D" id="1.10.10.10">
    <property type="entry name" value="Winged helix-like DNA-binding domain superfamily/Winged helix DNA-binding domain"/>
    <property type="match status" value="1"/>
</dbReference>
<dbReference type="SUPFAM" id="SSF46785">
    <property type="entry name" value="Winged helix' DNA-binding domain"/>
    <property type="match status" value="1"/>
</dbReference>
<keyword evidence="6" id="KW-1185">Reference proteome</keyword>
<dbReference type="GO" id="GO:0006355">
    <property type="term" value="P:regulation of DNA-templated transcription"/>
    <property type="evidence" value="ECO:0007669"/>
    <property type="project" value="InterPro"/>
</dbReference>
<dbReference type="Pfam" id="PF00027">
    <property type="entry name" value="cNMP_binding"/>
    <property type="match status" value="1"/>
</dbReference>
<dbReference type="InterPro" id="IPR036388">
    <property type="entry name" value="WH-like_DNA-bd_sf"/>
</dbReference>
<dbReference type="InterPro" id="IPR036390">
    <property type="entry name" value="WH_DNA-bd_sf"/>
</dbReference>
<evidence type="ECO:0000256" key="3">
    <source>
        <dbReference type="ARBA" id="ARBA00023163"/>
    </source>
</evidence>
<sequence>MTALFLQRRRRDRLSEQEKQALEAAVAEVRVLPARHVMVRQGETVTRSTLLVEGLMCRYMDGRDGQRQLVALHVPGDFVDLHAFPLEQLDHDVATISRAKVATFPRETLLALTRDHPHLVRMLWFSTLLDAAMHREWIFRLGRLGATGRVAHFFCEMNVRLAMVGLSSGNRFHLPVTQSDIAEACGLTSVHVNRVLRQLRDSGQLEFQRGEARVLDWEALKATGEFDDAYLYVDGTPD</sequence>
<dbReference type="SUPFAM" id="SSF51206">
    <property type="entry name" value="cAMP-binding domain-like"/>
    <property type="match status" value="1"/>
</dbReference>
<keyword evidence="3" id="KW-0804">Transcription</keyword>
<dbReference type="EMBL" id="QYUM01000003">
    <property type="protein sequence ID" value="RJF91568.1"/>
    <property type="molecule type" value="Genomic_DNA"/>
</dbReference>
<dbReference type="InterPro" id="IPR012318">
    <property type="entry name" value="HTH_CRP"/>
</dbReference>